<feature type="transmembrane region" description="Helical" evidence="1">
    <location>
        <begin position="116"/>
        <end position="138"/>
    </location>
</feature>
<organism evidence="2 3">
    <name type="scientific">Iamia majanohamensis</name>
    <dbReference type="NCBI Taxonomy" id="467976"/>
    <lineage>
        <taxon>Bacteria</taxon>
        <taxon>Bacillati</taxon>
        <taxon>Actinomycetota</taxon>
        <taxon>Acidimicrobiia</taxon>
        <taxon>Acidimicrobiales</taxon>
        <taxon>Iamiaceae</taxon>
        <taxon>Iamia</taxon>
    </lineage>
</organism>
<feature type="transmembrane region" description="Helical" evidence="1">
    <location>
        <begin position="164"/>
        <end position="190"/>
    </location>
</feature>
<keyword evidence="1" id="KW-1133">Transmembrane helix</keyword>
<sequence>MARPEPPAPTRAHEPGPDVAVAVPGASKVRSFFAEVGAMAAVGLEALRATVRRPWPVAELLDQCWFIAKVTTAPVILISIPFGMVISLQVGSLIQQLGAEAHLGSALVLAVVREQAPIACALLIAGAGGSAMCADIGARRIRDEISAMEVMSINPIQRLVMPRVLAATIIAVLLDAVVSAAGLAGGWFFATQVLDVSSSSFFASFDELSQLPDLYMALLKAGLFGFIAGVVACYKGLSCKGGPKGVGDAVNQAVVITFVLLFFVNFVLTAIYFNFVPQKV</sequence>
<dbReference type="KEGG" id="ima:PO878_10905"/>
<dbReference type="GO" id="GO:0043190">
    <property type="term" value="C:ATP-binding cassette (ABC) transporter complex"/>
    <property type="evidence" value="ECO:0007669"/>
    <property type="project" value="InterPro"/>
</dbReference>
<gene>
    <name evidence="2" type="ORF">PO878_10905</name>
</gene>
<dbReference type="Pfam" id="PF02405">
    <property type="entry name" value="MlaE"/>
    <property type="match status" value="1"/>
</dbReference>
<dbReference type="Proteomes" id="UP001216390">
    <property type="component" value="Chromosome"/>
</dbReference>
<protein>
    <submittedName>
        <fullName evidence="2">ABC transporter permease</fullName>
    </submittedName>
</protein>
<dbReference type="GO" id="GO:0005548">
    <property type="term" value="F:phospholipid transporter activity"/>
    <property type="evidence" value="ECO:0007669"/>
    <property type="project" value="TreeGrafter"/>
</dbReference>
<dbReference type="RefSeq" id="WP_272734532.1">
    <property type="nucleotide sequence ID" value="NZ_CP116942.1"/>
</dbReference>
<proteinExistence type="predicted"/>
<evidence type="ECO:0000313" key="3">
    <source>
        <dbReference type="Proteomes" id="UP001216390"/>
    </source>
</evidence>
<dbReference type="InterPro" id="IPR030802">
    <property type="entry name" value="Permease_MalE"/>
</dbReference>
<name>A0AAE9Y329_9ACTN</name>
<keyword evidence="1" id="KW-0812">Transmembrane</keyword>
<dbReference type="PANTHER" id="PTHR30188:SF4">
    <property type="entry name" value="PROTEIN TRIGALACTOSYLDIACYLGLYCEROL 1, CHLOROPLASTIC"/>
    <property type="match status" value="1"/>
</dbReference>
<evidence type="ECO:0000313" key="2">
    <source>
        <dbReference type="EMBL" id="WCO65007.1"/>
    </source>
</evidence>
<evidence type="ECO:0000256" key="1">
    <source>
        <dbReference type="SAM" id="Phobius"/>
    </source>
</evidence>
<dbReference type="PANTHER" id="PTHR30188">
    <property type="entry name" value="ABC TRANSPORTER PERMEASE PROTEIN-RELATED"/>
    <property type="match status" value="1"/>
</dbReference>
<keyword evidence="3" id="KW-1185">Reference proteome</keyword>
<keyword evidence="1" id="KW-0472">Membrane</keyword>
<dbReference type="AlphaFoldDB" id="A0AAE9Y329"/>
<dbReference type="EMBL" id="CP116942">
    <property type="protein sequence ID" value="WCO65007.1"/>
    <property type="molecule type" value="Genomic_DNA"/>
</dbReference>
<reference evidence="2" key="1">
    <citation type="submission" date="2023-01" db="EMBL/GenBank/DDBJ databases">
        <title>The diversity of Class Acidimicrobiia in South China Sea sediment environments and the proposal of Iamia marina sp. nov., a novel species of the genus Iamia.</title>
        <authorList>
            <person name="He Y."/>
            <person name="Tian X."/>
        </authorList>
    </citation>
    <scope>NUCLEOTIDE SEQUENCE</scope>
    <source>
        <strain evidence="2">DSM 19957</strain>
    </source>
</reference>
<feature type="transmembrane region" description="Helical" evidence="1">
    <location>
        <begin position="75"/>
        <end position="96"/>
    </location>
</feature>
<feature type="transmembrane region" description="Helical" evidence="1">
    <location>
        <begin position="214"/>
        <end position="237"/>
    </location>
</feature>
<feature type="transmembrane region" description="Helical" evidence="1">
    <location>
        <begin position="249"/>
        <end position="273"/>
    </location>
</feature>
<accession>A0AAE9Y329</accession>